<comment type="caution">
    <text evidence="1">The sequence shown here is derived from an EMBL/GenBank/DDBJ whole genome shotgun (WGS) entry which is preliminary data.</text>
</comment>
<protein>
    <submittedName>
        <fullName evidence="1">Uncharacterized protein</fullName>
    </submittedName>
</protein>
<organism evidence="1">
    <name type="scientific">Sesamum latifolium</name>
    <dbReference type="NCBI Taxonomy" id="2727402"/>
    <lineage>
        <taxon>Eukaryota</taxon>
        <taxon>Viridiplantae</taxon>
        <taxon>Streptophyta</taxon>
        <taxon>Embryophyta</taxon>
        <taxon>Tracheophyta</taxon>
        <taxon>Spermatophyta</taxon>
        <taxon>Magnoliopsida</taxon>
        <taxon>eudicotyledons</taxon>
        <taxon>Gunneridae</taxon>
        <taxon>Pentapetalae</taxon>
        <taxon>asterids</taxon>
        <taxon>lamiids</taxon>
        <taxon>Lamiales</taxon>
        <taxon>Pedaliaceae</taxon>
        <taxon>Sesamum</taxon>
    </lineage>
</organism>
<reference evidence="1" key="1">
    <citation type="submission" date="2020-06" db="EMBL/GenBank/DDBJ databases">
        <authorList>
            <person name="Li T."/>
            <person name="Hu X."/>
            <person name="Zhang T."/>
            <person name="Song X."/>
            <person name="Zhang H."/>
            <person name="Dai N."/>
            <person name="Sheng W."/>
            <person name="Hou X."/>
            <person name="Wei L."/>
        </authorList>
    </citation>
    <scope>NUCLEOTIDE SEQUENCE</scope>
    <source>
        <strain evidence="1">KEN1</strain>
        <tissue evidence="1">Leaf</tissue>
    </source>
</reference>
<name>A0AAW2WX37_9LAMI</name>
<gene>
    <name evidence="1" type="ORF">Slati_1773600</name>
</gene>
<accession>A0AAW2WX37</accession>
<reference evidence="1" key="2">
    <citation type="journal article" date="2024" name="Plant">
        <title>Genomic evolution and insights into agronomic trait innovations of Sesamum species.</title>
        <authorList>
            <person name="Miao H."/>
            <person name="Wang L."/>
            <person name="Qu L."/>
            <person name="Liu H."/>
            <person name="Sun Y."/>
            <person name="Le M."/>
            <person name="Wang Q."/>
            <person name="Wei S."/>
            <person name="Zheng Y."/>
            <person name="Lin W."/>
            <person name="Duan Y."/>
            <person name="Cao H."/>
            <person name="Xiong S."/>
            <person name="Wang X."/>
            <person name="Wei L."/>
            <person name="Li C."/>
            <person name="Ma Q."/>
            <person name="Ju M."/>
            <person name="Zhao R."/>
            <person name="Li G."/>
            <person name="Mu C."/>
            <person name="Tian Q."/>
            <person name="Mei H."/>
            <person name="Zhang T."/>
            <person name="Gao T."/>
            <person name="Zhang H."/>
        </authorList>
    </citation>
    <scope>NUCLEOTIDE SEQUENCE</scope>
    <source>
        <strain evidence="1">KEN1</strain>
    </source>
</reference>
<sequence length="55" mass="6416">MSPDGYYYQHQMLYNSKWTKEMEKIFVGCCFVVSCLASSVLDVRTLPQLRSPYTT</sequence>
<proteinExistence type="predicted"/>
<evidence type="ECO:0000313" key="1">
    <source>
        <dbReference type="EMBL" id="KAL0446457.1"/>
    </source>
</evidence>
<dbReference type="AlphaFoldDB" id="A0AAW2WX37"/>
<dbReference type="EMBL" id="JACGWN010000006">
    <property type="protein sequence ID" value="KAL0446457.1"/>
    <property type="molecule type" value="Genomic_DNA"/>
</dbReference>